<keyword evidence="1" id="KW-0472">Membrane</keyword>
<dbReference type="EMBL" id="SNRY01008884">
    <property type="protein sequence ID" value="KAA6307831.1"/>
    <property type="molecule type" value="Genomic_DNA"/>
</dbReference>
<accession>A0A5J4PGH9</accession>
<reference evidence="2" key="1">
    <citation type="submission" date="2019-03" db="EMBL/GenBank/DDBJ databases">
        <title>Single cell metagenomics reveals metabolic interactions within the superorganism composed of flagellate Streblomastix strix and complex community of Bacteroidetes bacteria on its surface.</title>
        <authorList>
            <person name="Treitli S.C."/>
            <person name="Kolisko M."/>
            <person name="Husnik F."/>
            <person name="Keeling P."/>
            <person name="Hampl V."/>
        </authorList>
    </citation>
    <scope>NUCLEOTIDE SEQUENCE</scope>
    <source>
        <strain evidence="2">STM</strain>
    </source>
</reference>
<keyword evidence="1" id="KW-0812">Transmembrane</keyword>
<name>A0A5J4PGH9_9ZZZZ</name>
<comment type="caution">
    <text evidence="2">The sequence shown here is derived from an EMBL/GenBank/DDBJ whole genome shotgun (WGS) entry which is preliminary data.</text>
</comment>
<keyword evidence="1" id="KW-1133">Transmembrane helix</keyword>
<feature type="transmembrane region" description="Helical" evidence="1">
    <location>
        <begin position="48"/>
        <end position="66"/>
    </location>
</feature>
<protein>
    <submittedName>
        <fullName evidence="2">Uncharacterized protein</fullName>
    </submittedName>
</protein>
<organism evidence="2">
    <name type="scientific">termite gut metagenome</name>
    <dbReference type="NCBI Taxonomy" id="433724"/>
    <lineage>
        <taxon>unclassified sequences</taxon>
        <taxon>metagenomes</taxon>
        <taxon>organismal metagenomes</taxon>
    </lineage>
</organism>
<feature type="transmembrane region" description="Helical" evidence="1">
    <location>
        <begin position="21"/>
        <end position="42"/>
    </location>
</feature>
<dbReference type="AlphaFoldDB" id="A0A5J4PGH9"/>
<feature type="non-terminal residue" evidence="2">
    <location>
        <position position="1"/>
    </location>
</feature>
<evidence type="ECO:0000256" key="1">
    <source>
        <dbReference type="SAM" id="Phobius"/>
    </source>
</evidence>
<sequence>WLRFLTVLLLRVFNRCSKASISSGFSFIYLILRQIYGIYATLPNKCDIILFLLLIIKICIIITKNVRTAILFNKLSCQYFIFIDICRSHTSLEFLIFKSISKPNTSTILFNVLIDGLAFPASISPIVRKLTPEKSAKSC</sequence>
<proteinExistence type="predicted"/>
<gene>
    <name evidence="2" type="ORF">EZS27_040498</name>
</gene>
<evidence type="ECO:0000313" key="2">
    <source>
        <dbReference type="EMBL" id="KAA6307831.1"/>
    </source>
</evidence>